<comment type="caution">
    <text evidence="3">The sequence shown here is derived from an EMBL/GenBank/DDBJ whole genome shotgun (WGS) entry which is preliminary data.</text>
</comment>
<name>A0A2N3KJT6_9PROT</name>
<keyword evidence="1" id="KW-0812">Transmembrane</keyword>
<keyword evidence="1" id="KW-1133">Transmembrane helix</keyword>
<dbReference type="Proteomes" id="UP000233597">
    <property type="component" value="Unassembled WGS sequence"/>
</dbReference>
<accession>A0A2N3KJT6</accession>
<dbReference type="NCBIfam" id="TIGR01760">
    <property type="entry name" value="tape_meas_TP901"/>
    <property type="match status" value="1"/>
</dbReference>
<feature type="transmembrane region" description="Helical" evidence="1">
    <location>
        <begin position="346"/>
        <end position="366"/>
    </location>
</feature>
<dbReference type="AlphaFoldDB" id="A0A2N3KJT6"/>
<proteinExistence type="predicted"/>
<gene>
    <name evidence="3" type="ORF">COO20_20225</name>
</gene>
<feature type="transmembrane region" description="Helical" evidence="1">
    <location>
        <begin position="372"/>
        <end position="396"/>
    </location>
</feature>
<evidence type="ECO:0000256" key="1">
    <source>
        <dbReference type="SAM" id="Phobius"/>
    </source>
</evidence>
<reference evidence="3 4" key="1">
    <citation type="submission" date="2017-09" db="EMBL/GenBank/DDBJ databases">
        <title>Biodiversity and function of Thalassospira species in the particle-attached aromatic-hydrocarbon-degrading consortia from the surface seawater of the South China Sea.</title>
        <authorList>
            <person name="Dong C."/>
            <person name="Liu R."/>
            <person name="Shao Z."/>
        </authorList>
    </citation>
    <scope>NUCLEOTIDE SEQUENCE [LARGE SCALE GENOMIC DNA]</scope>
    <source>
        <strain evidence="3 4">CSC1P2</strain>
    </source>
</reference>
<protein>
    <submittedName>
        <fullName evidence="3">Phage tail tape measure protein</fullName>
    </submittedName>
</protein>
<dbReference type="EMBL" id="NWTK01000015">
    <property type="protein sequence ID" value="PKR50766.1"/>
    <property type="molecule type" value="Genomic_DNA"/>
</dbReference>
<feature type="domain" description="Phage tail tape measure protein" evidence="2">
    <location>
        <begin position="101"/>
        <end position="201"/>
    </location>
</feature>
<dbReference type="RefSeq" id="WP_101269877.1">
    <property type="nucleotide sequence ID" value="NZ_NWTK01000015.1"/>
</dbReference>
<dbReference type="OrthoDB" id="7365668at2"/>
<sequence length="570" mass="60333">MAKNYVVSMVLNARENASGPVRRVQGMLNSLRARAAGLSREMGFHRITDGFRRLGQSFAGLRSHISGVGAGLLGLAGIGLGGGLLAWIIHGAGEADEMAKFSRRIGISIEQLQLWQHAANQAAGMTNEGLQTSFRDLTKNIGDAANGMGRARPVFEALGISLRDGQGNVRGLNEILPELQAAFRKIQNPALKTSAAMKLFGESGAKMALLLEQPQSEMDRMFGDMERLGVITTQTATDTEAYNDAMDSFGKSITGVRNGLMGQLMPVLTPLIKRMTDFIASIRPQIVERLGNAISGAAATMMGWFETVNGGASPASKAFESLMQTISDVINTVSGLVDMVGGWKNAAIGMAVFMAGPFIASLVSVGTAIAQLGWIVAANPFVLAAAGIAAAVYLIYDNWDKIVSYFTNKFDAVKTAFKGGFVDGVLSIMKEFNPFVIWYDYATGLLEYLTGFDISGIIKEKIQSMASVLPDWVVDKIGLSVKPETPEPAKPAAVMPPAPQPDLASAANAALDRRGATNQAAMMPPAAPEGKIVIELTGAGADGAQIKQNRSRGISLETTLRRGPSFAGAG</sequence>
<evidence type="ECO:0000313" key="4">
    <source>
        <dbReference type="Proteomes" id="UP000233597"/>
    </source>
</evidence>
<evidence type="ECO:0000259" key="2">
    <source>
        <dbReference type="Pfam" id="PF10145"/>
    </source>
</evidence>
<evidence type="ECO:0000313" key="3">
    <source>
        <dbReference type="EMBL" id="PKR50766.1"/>
    </source>
</evidence>
<dbReference type="InterPro" id="IPR010090">
    <property type="entry name" value="Phage_tape_meas"/>
</dbReference>
<keyword evidence="1" id="KW-0472">Membrane</keyword>
<dbReference type="Pfam" id="PF10145">
    <property type="entry name" value="PhageMin_Tail"/>
    <property type="match status" value="1"/>
</dbReference>
<feature type="transmembrane region" description="Helical" evidence="1">
    <location>
        <begin position="68"/>
        <end position="89"/>
    </location>
</feature>
<organism evidence="3 4">
    <name type="scientific">Thalassospira marina</name>
    <dbReference type="NCBI Taxonomy" id="2048283"/>
    <lineage>
        <taxon>Bacteria</taxon>
        <taxon>Pseudomonadati</taxon>
        <taxon>Pseudomonadota</taxon>
        <taxon>Alphaproteobacteria</taxon>
        <taxon>Rhodospirillales</taxon>
        <taxon>Thalassospiraceae</taxon>
        <taxon>Thalassospira</taxon>
    </lineage>
</organism>